<gene>
    <name evidence="4" type="ORF">PVAP13_5KG559607</name>
</gene>
<name>A0A8T0SV65_PANVG</name>
<feature type="region of interest" description="Disordered" evidence="2">
    <location>
        <begin position="198"/>
        <end position="235"/>
    </location>
</feature>
<evidence type="ECO:0000313" key="5">
    <source>
        <dbReference type="Proteomes" id="UP000823388"/>
    </source>
</evidence>
<keyword evidence="5" id="KW-1185">Reference proteome</keyword>
<accession>A0A8T0SV65</accession>
<feature type="domain" description="No apical meristem-associated C-terminal" evidence="3">
    <location>
        <begin position="171"/>
        <end position="318"/>
    </location>
</feature>
<sequence length="334" mass="38101">MENVWQGMGNASQPIGEVNYTPGIDIGEAYMPTEQQLNNLPPDGFENMNTAVPAQPSAPEARRKGTSKHLKNFSTKEDESLCSAYNNVSKDPIVGTPIRSYWGRIKAYFEEDSERTRSQSFLQHRWADIQKDTSRFCGFYSEIERKNQSGKSDGDKVKDALQMYEGIVGTTFKFIHCCFILRNEMKWNEWLATASASNEEPAVQHVEENVDPTLPPRIDRPNGRDKAKKARNSTSSSSSACFEVLQKMSMEAKEIASRSERKLAIQEEQLQIQKAQVEVQKEMLQLQKEDREERVMTMDVEKMQPWVRDYYLNKQKKISAMSFRDDGSNGPGGQ</sequence>
<dbReference type="Pfam" id="PF14303">
    <property type="entry name" value="NAM-associated"/>
    <property type="match status" value="1"/>
</dbReference>
<keyword evidence="1" id="KW-0175">Coiled coil</keyword>
<comment type="caution">
    <text evidence="4">The sequence shown here is derived from an EMBL/GenBank/DDBJ whole genome shotgun (WGS) entry which is preliminary data.</text>
</comment>
<dbReference type="PANTHER" id="PTHR45125:SF28">
    <property type="entry name" value="OS02G0603500 PROTEIN"/>
    <property type="match status" value="1"/>
</dbReference>
<feature type="region of interest" description="Disordered" evidence="2">
    <location>
        <begin position="47"/>
        <end position="72"/>
    </location>
</feature>
<reference evidence="4 5" key="1">
    <citation type="submission" date="2020-05" db="EMBL/GenBank/DDBJ databases">
        <title>WGS assembly of Panicum virgatum.</title>
        <authorList>
            <person name="Lovell J.T."/>
            <person name="Jenkins J."/>
            <person name="Shu S."/>
            <person name="Juenger T.E."/>
            <person name="Schmutz J."/>
        </authorList>
    </citation>
    <scope>NUCLEOTIDE SEQUENCE [LARGE SCALE GENOMIC DNA]</scope>
    <source>
        <strain evidence="5">cv. AP13</strain>
    </source>
</reference>
<feature type="coiled-coil region" evidence="1">
    <location>
        <begin position="256"/>
        <end position="294"/>
    </location>
</feature>
<dbReference type="InterPro" id="IPR029466">
    <property type="entry name" value="NAM-associated_C"/>
</dbReference>
<evidence type="ECO:0000256" key="1">
    <source>
        <dbReference type="SAM" id="Coils"/>
    </source>
</evidence>
<protein>
    <recommendedName>
        <fullName evidence="3">No apical meristem-associated C-terminal domain-containing protein</fullName>
    </recommendedName>
</protein>
<evidence type="ECO:0000256" key="2">
    <source>
        <dbReference type="SAM" id="MobiDB-lite"/>
    </source>
</evidence>
<proteinExistence type="predicted"/>
<dbReference type="AlphaFoldDB" id="A0A8T0SV65"/>
<dbReference type="EMBL" id="CM029045">
    <property type="protein sequence ID" value="KAG2600955.1"/>
    <property type="molecule type" value="Genomic_DNA"/>
</dbReference>
<evidence type="ECO:0000313" key="4">
    <source>
        <dbReference type="EMBL" id="KAG2600955.1"/>
    </source>
</evidence>
<organism evidence="4 5">
    <name type="scientific">Panicum virgatum</name>
    <name type="common">Blackwell switchgrass</name>
    <dbReference type="NCBI Taxonomy" id="38727"/>
    <lineage>
        <taxon>Eukaryota</taxon>
        <taxon>Viridiplantae</taxon>
        <taxon>Streptophyta</taxon>
        <taxon>Embryophyta</taxon>
        <taxon>Tracheophyta</taxon>
        <taxon>Spermatophyta</taxon>
        <taxon>Magnoliopsida</taxon>
        <taxon>Liliopsida</taxon>
        <taxon>Poales</taxon>
        <taxon>Poaceae</taxon>
        <taxon>PACMAD clade</taxon>
        <taxon>Panicoideae</taxon>
        <taxon>Panicodae</taxon>
        <taxon>Paniceae</taxon>
        <taxon>Panicinae</taxon>
        <taxon>Panicum</taxon>
        <taxon>Panicum sect. Hiantes</taxon>
    </lineage>
</organism>
<dbReference type="Proteomes" id="UP000823388">
    <property type="component" value="Chromosome 5K"/>
</dbReference>
<dbReference type="PANTHER" id="PTHR45125">
    <property type="entry name" value="F21J9.4-RELATED"/>
    <property type="match status" value="1"/>
</dbReference>
<evidence type="ECO:0000259" key="3">
    <source>
        <dbReference type="Pfam" id="PF14303"/>
    </source>
</evidence>